<dbReference type="PANTHER" id="PTHR43482:SF2">
    <property type="entry name" value="ZINC-BINDING DEHYDROGENASE FAMILY, PUTATIVE (AFU_ORTHOLOGUE AFUA_3G15030)-RELATED"/>
    <property type="match status" value="1"/>
</dbReference>
<dbReference type="CDD" id="cd08249">
    <property type="entry name" value="enoyl_reductase_like"/>
    <property type="match status" value="1"/>
</dbReference>
<keyword evidence="7" id="KW-1185">Reference proteome</keyword>
<dbReference type="SUPFAM" id="SSF50129">
    <property type="entry name" value="GroES-like"/>
    <property type="match status" value="1"/>
</dbReference>
<protein>
    <recommendedName>
        <fullName evidence="5">Alcohol dehydrogenase-like N-terminal domain-containing protein</fullName>
    </recommendedName>
</protein>
<reference evidence="7" key="1">
    <citation type="journal article" date="2021" name="BMC Genomics">
        <title>Chromosome-level genome assembly and manually-curated proteome of model necrotroph Parastagonospora nodorum Sn15 reveals a genome-wide trove of candidate effector homologs, and redundancy of virulence-related functions within an accessory chromosome.</title>
        <authorList>
            <person name="Bertazzoni S."/>
            <person name="Jones D.A.B."/>
            <person name="Phan H.T."/>
            <person name="Tan K.-C."/>
            <person name="Hane J.K."/>
        </authorList>
    </citation>
    <scope>NUCLEOTIDE SEQUENCE [LARGE SCALE GENOMIC DNA]</scope>
    <source>
        <strain evidence="7">SN15 / ATCC MYA-4574 / FGSC 10173)</strain>
    </source>
</reference>
<feature type="transmembrane region" description="Helical" evidence="4">
    <location>
        <begin position="159"/>
        <end position="179"/>
    </location>
</feature>
<keyword evidence="4" id="KW-0472">Membrane</keyword>
<comment type="subunit">
    <text evidence="2">Monomer.</text>
</comment>
<evidence type="ECO:0000313" key="6">
    <source>
        <dbReference type="EMBL" id="QRC90748.1"/>
    </source>
</evidence>
<name>A0A7U2HU21_PHANO</name>
<evidence type="ECO:0000256" key="2">
    <source>
        <dbReference type="ARBA" id="ARBA00011245"/>
    </source>
</evidence>
<evidence type="ECO:0000259" key="5">
    <source>
        <dbReference type="Pfam" id="PF08240"/>
    </source>
</evidence>
<dbReference type="Gene3D" id="3.40.50.720">
    <property type="entry name" value="NAD(P)-binding Rossmann-like Domain"/>
    <property type="match status" value="1"/>
</dbReference>
<feature type="domain" description="Alcohol dehydrogenase-like N-terminal" evidence="5">
    <location>
        <begin position="63"/>
        <end position="152"/>
    </location>
</feature>
<evidence type="ECO:0000313" key="7">
    <source>
        <dbReference type="Proteomes" id="UP000663193"/>
    </source>
</evidence>
<dbReference type="SUPFAM" id="SSF51735">
    <property type="entry name" value="NAD(P)-binding Rossmann-fold domains"/>
    <property type="match status" value="1"/>
</dbReference>
<keyword evidence="3" id="KW-0560">Oxidoreductase</keyword>
<dbReference type="Gene3D" id="3.90.180.10">
    <property type="entry name" value="Medium-chain alcohol dehydrogenases, catalytic domain"/>
    <property type="match status" value="1"/>
</dbReference>
<gene>
    <name evidence="6" type="ORF">JI435_002650</name>
</gene>
<dbReference type="Pfam" id="PF08240">
    <property type="entry name" value="ADH_N"/>
    <property type="match status" value="1"/>
</dbReference>
<dbReference type="InterPro" id="IPR052585">
    <property type="entry name" value="Lipid_raft_assoc_Zn_ADH"/>
</dbReference>
<dbReference type="PANTHER" id="PTHR43482">
    <property type="entry name" value="PROTEIN AST1-RELATED"/>
    <property type="match status" value="1"/>
</dbReference>
<keyword evidence="4" id="KW-1133">Transmembrane helix</keyword>
<organism evidence="6 7">
    <name type="scientific">Phaeosphaeria nodorum (strain SN15 / ATCC MYA-4574 / FGSC 10173)</name>
    <name type="common">Glume blotch fungus</name>
    <name type="synonym">Parastagonospora nodorum</name>
    <dbReference type="NCBI Taxonomy" id="321614"/>
    <lineage>
        <taxon>Eukaryota</taxon>
        <taxon>Fungi</taxon>
        <taxon>Dikarya</taxon>
        <taxon>Ascomycota</taxon>
        <taxon>Pezizomycotina</taxon>
        <taxon>Dothideomycetes</taxon>
        <taxon>Pleosporomycetidae</taxon>
        <taxon>Pleosporales</taxon>
        <taxon>Pleosporineae</taxon>
        <taxon>Phaeosphaeriaceae</taxon>
        <taxon>Parastagonospora</taxon>
    </lineage>
</organism>
<dbReference type="AlphaFoldDB" id="A0A7U2HU21"/>
<accession>A0A7U2HU21</accession>
<dbReference type="Proteomes" id="UP000663193">
    <property type="component" value="Chromosome 1"/>
</dbReference>
<dbReference type="InterPro" id="IPR011032">
    <property type="entry name" value="GroES-like_sf"/>
</dbReference>
<dbReference type="InterPro" id="IPR036291">
    <property type="entry name" value="NAD(P)-bd_dom_sf"/>
</dbReference>
<evidence type="ECO:0000256" key="1">
    <source>
        <dbReference type="ARBA" id="ARBA00008072"/>
    </source>
</evidence>
<sequence>MGHIRRNGRISKSDKRRKRIFGQFEVMSTQTVSLPQSQTQLLLYQARQPYELAQSRNLPSISSGELLVQVLAVGLNPIDWKSAAYGFALPAFPCVNGRELVGKIVRQHSSQPSDFEVGDVVLSIATDYRDFRKSGFQEYAVVDEFNAVRLPKNIYAPQAASVGVAFVAATISLGVCLGMTMSHKKGLQMDLLNLARAQGRDDTPEDIVKEVFDGIEPQDRPVAGDWILIYGASTITGQIAIQLAKWSGMRTVVIANKAKHGEILERLGSDLIIDRSDLDQAAIDIYAAIPAPIRFAFDTVGVETATWCQGLLADGHDYNATVKPGEHIDSRWSGTSPAHLVCLVGSPKERVPGVRTHQVPIKLFHANRDIGHVLSNWLSILLGNGRLKLPETVYEDGGLAAIGPSLDRIRSGELSGRRLVVRLGIN</sequence>
<dbReference type="InterPro" id="IPR013154">
    <property type="entry name" value="ADH-like_N"/>
</dbReference>
<evidence type="ECO:0000256" key="3">
    <source>
        <dbReference type="ARBA" id="ARBA00023002"/>
    </source>
</evidence>
<dbReference type="VEuPathDB" id="FungiDB:JI435_002650"/>
<keyword evidence="4" id="KW-0812">Transmembrane</keyword>
<proteinExistence type="inferred from homology"/>
<dbReference type="EMBL" id="CP069023">
    <property type="protein sequence ID" value="QRC90748.1"/>
    <property type="molecule type" value="Genomic_DNA"/>
</dbReference>
<comment type="similarity">
    <text evidence="1">Belongs to the zinc-containing alcohol dehydrogenase family.</text>
</comment>
<dbReference type="OrthoDB" id="201656at2759"/>
<dbReference type="InterPro" id="IPR047122">
    <property type="entry name" value="Trans-enoyl_RdTase-like"/>
</dbReference>
<evidence type="ECO:0000256" key="4">
    <source>
        <dbReference type="SAM" id="Phobius"/>
    </source>
</evidence>
<dbReference type="GO" id="GO:0016651">
    <property type="term" value="F:oxidoreductase activity, acting on NAD(P)H"/>
    <property type="evidence" value="ECO:0007669"/>
    <property type="project" value="InterPro"/>
</dbReference>